<dbReference type="EMBL" id="AMYB01000002">
    <property type="protein sequence ID" value="OAD06815.1"/>
    <property type="molecule type" value="Genomic_DNA"/>
</dbReference>
<protein>
    <submittedName>
        <fullName evidence="2">Uncharacterized protein</fullName>
    </submittedName>
</protein>
<evidence type="ECO:0000313" key="2">
    <source>
        <dbReference type="EMBL" id="OAD06815.1"/>
    </source>
</evidence>
<dbReference type="VEuPathDB" id="FungiDB:MUCCIDRAFT_107407"/>
<dbReference type="Proteomes" id="UP000077051">
    <property type="component" value="Unassembled WGS sequence"/>
</dbReference>
<reference evidence="2 3" key="1">
    <citation type="submission" date="2015-06" db="EMBL/GenBank/DDBJ databases">
        <title>Expansion of signal transduction pathways in fungi by whole-genome duplication.</title>
        <authorList>
            <consortium name="DOE Joint Genome Institute"/>
            <person name="Corrochano L.M."/>
            <person name="Kuo A."/>
            <person name="Marcet-Houben M."/>
            <person name="Polaino S."/>
            <person name="Salamov A."/>
            <person name="Villalobos J.M."/>
            <person name="Alvarez M.I."/>
            <person name="Avalos J."/>
            <person name="Benito E.P."/>
            <person name="Benoit I."/>
            <person name="Burger G."/>
            <person name="Camino L.P."/>
            <person name="Canovas D."/>
            <person name="Cerda-Olmedo E."/>
            <person name="Cheng J.-F."/>
            <person name="Dominguez A."/>
            <person name="Elias M."/>
            <person name="Eslava A.P."/>
            <person name="Glaser F."/>
            <person name="Grimwood J."/>
            <person name="Gutierrez G."/>
            <person name="Heitman J."/>
            <person name="Henrissat B."/>
            <person name="Iturriaga E.A."/>
            <person name="Lang B.F."/>
            <person name="Lavin J.L."/>
            <person name="Lee S."/>
            <person name="Li W."/>
            <person name="Lindquist E."/>
            <person name="Lopez-Garcia S."/>
            <person name="Luque E.M."/>
            <person name="Marcos A.T."/>
            <person name="Martin J."/>
            <person name="Mccluskey K."/>
            <person name="Medina H.R."/>
            <person name="Miralles-Duran A."/>
            <person name="Miyazaki A."/>
            <person name="Munoz-Torres E."/>
            <person name="Oguiza J.A."/>
            <person name="Ohm R."/>
            <person name="Olmedo M."/>
            <person name="Orejas M."/>
            <person name="Ortiz-Castellanos L."/>
            <person name="Pisabarro A.G."/>
            <person name="Rodriguez-Romero J."/>
            <person name="Ruiz-Herrera J."/>
            <person name="Ruiz-Vazquez R."/>
            <person name="Sanz C."/>
            <person name="Schackwitz W."/>
            <person name="Schmutz J."/>
            <person name="Shahriari M."/>
            <person name="Shelest E."/>
            <person name="Silva-Franco F."/>
            <person name="Soanes D."/>
            <person name="Syed K."/>
            <person name="Tagua V.G."/>
            <person name="Talbot N.J."/>
            <person name="Thon M."/>
            <person name="De Vries R.P."/>
            <person name="Wiebenga A."/>
            <person name="Yadav J.S."/>
            <person name="Braun E.L."/>
            <person name="Baker S."/>
            <person name="Garre V."/>
            <person name="Horwitz B."/>
            <person name="Torres-Martinez S."/>
            <person name="Idnurm A."/>
            <person name="Herrera-Estrella A."/>
            <person name="Gabaldon T."/>
            <person name="Grigoriev I.V."/>
        </authorList>
    </citation>
    <scope>NUCLEOTIDE SEQUENCE [LARGE SCALE GENOMIC DNA]</scope>
    <source>
        <strain evidence="2 3">CBS 277.49</strain>
    </source>
</reference>
<feature type="region of interest" description="Disordered" evidence="1">
    <location>
        <begin position="132"/>
        <end position="177"/>
    </location>
</feature>
<sequence length="226" mass="25317">MSDRPKRRKTTEAKSPIPDIVPQPDGRRYILVKPPPSDAVPPFTEARKDQALSQVQQHRVMETLGRAIYERRQKAASKNPIILKALPKGYVVEYSTNYKFSGHPSKLMFHSTSTFLEHLLWLEAMSHPKSIESRHTASTAEAASSSEPASPVPTSAPSPADSSSSRESTPTPDDSETIRVYPLKKVLIERHVNPHYYYPESFSIPLPKIQQSDESILLKSLRSSSK</sequence>
<accession>A0A168NVW4</accession>
<feature type="compositionally biased region" description="Low complexity" evidence="1">
    <location>
        <begin position="157"/>
        <end position="172"/>
    </location>
</feature>
<dbReference type="OrthoDB" id="2246782at2759"/>
<feature type="compositionally biased region" description="Low complexity" evidence="1">
    <location>
        <begin position="136"/>
        <end position="149"/>
    </location>
</feature>
<dbReference type="AlphaFoldDB" id="A0A168NVW4"/>
<gene>
    <name evidence="2" type="ORF">MUCCIDRAFT_107407</name>
</gene>
<feature type="region of interest" description="Disordered" evidence="1">
    <location>
        <begin position="1"/>
        <end position="26"/>
    </location>
</feature>
<keyword evidence="3" id="KW-1185">Reference proteome</keyword>
<comment type="caution">
    <text evidence="2">The sequence shown here is derived from an EMBL/GenBank/DDBJ whole genome shotgun (WGS) entry which is preliminary data.</text>
</comment>
<proteinExistence type="predicted"/>
<evidence type="ECO:0000313" key="3">
    <source>
        <dbReference type="Proteomes" id="UP000077051"/>
    </source>
</evidence>
<organism evidence="2 3">
    <name type="scientific">Mucor lusitanicus CBS 277.49</name>
    <dbReference type="NCBI Taxonomy" id="747725"/>
    <lineage>
        <taxon>Eukaryota</taxon>
        <taxon>Fungi</taxon>
        <taxon>Fungi incertae sedis</taxon>
        <taxon>Mucoromycota</taxon>
        <taxon>Mucoromycotina</taxon>
        <taxon>Mucoromycetes</taxon>
        <taxon>Mucorales</taxon>
        <taxon>Mucorineae</taxon>
        <taxon>Mucoraceae</taxon>
        <taxon>Mucor</taxon>
    </lineage>
</organism>
<name>A0A168NVW4_MUCCL</name>
<evidence type="ECO:0000256" key="1">
    <source>
        <dbReference type="SAM" id="MobiDB-lite"/>
    </source>
</evidence>